<sequence>MLLPPVLVFIVNAYLPMVGLLIAFKDINYTDGIFTSPWVGFRNFEYLFTTTDAWRITRNTILYNLLFIFSGLVLSVGIAIALNEIKTRFFPKLYQTIMIMPNFLSMVIVAFVGYAFLSSDSGYINRSILEPLGIPGINWYTEPKYWPFILPFINIWKTVGMNSIIYLAAITSIHAEYYEAAVIDGAGKWKQIRHITLPLLTPVMVILTILAVGNIFRADFGLFYQTTMNSAALYPTTDVIDTYVYRALMNLGDIGMSSAASFYQSVVGFICIMGANWIVKKINSDNAMF</sequence>
<comment type="similarity">
    <text evidence="7">Belongs to the binding-protein-dependent transport system permease family.</text>
</comment>
<evidence type="ECO:0000256" key="2">
    <source>
        <dbReference type="ARBA" id="ARBA00022448"/>
    </source>
</evidence>
<geneLocation type="plasmid" evidence="9 10">
    <name>unnamed1</name>
</geneLocation>
<dbReference type="PANTHER" id="PTHR43227:SF11">
    <property type="entry name" value="BLL4140 PROTEIN"/>
    <property type="match status" value="1"/>
</dbReference>
<keyword evidence="9" id="KW-0614">Plasmid</keyword>
<evidence type="ECO:0000256" key="1">
    <source>
        <dbReference type="ARBA" id="ARBA00004651"/>
    </source>
</evidence>
<name>A0A6C0PAR7_9BACL</name>
<dbReference type="GO" id="GO:0005886">
    <property type="term" value="C:plasma membrane"/>
    <property type="evidence" value="ECO:0007669"/>
    <property type="project" value="UniProtKB-SubCell"/>
</dbReference>
<feature type="domain" description="ABC transmembrane type-1" evidence="8">
    <location>
        <begin position="57"/>
        <end position="275"/>
    </location>
</feature>
<dbReference type="PANTHER" id="PTHR43227">
    <property type="entry name" value="BLL4140 PROTEIN"/>
    <property type="match status" value="1"/>
</dbReference>
<dbReference type="InterPro" id="IPR000515">
    <property type="entry name" value="MetI-like"/>
</dbReference>
<comment type="subcellular location">
    <subcellularLocation>
        <location evidence="1 7">Cell membrane</location>
        <topology evidence="1 7">Multi-pass membrane protein</topology>
    </subcellularLocation>
</comment>
<evidence type="ECO:0000256" key="5">
    <source>
        <dbReference type="ARBA" id="ARBA00022989"/>
    </source>
</evidence>
<feature type="transmembrane region" description="Helical" evidence="7">
    <location>
        <begin position="261"/>
        <end position="279"/>
    </location>
</feature>
<dbReference type="GO" id="GO:0055085">
    <property type="term" value="P:transmembrane transport"/>
    <property type="evidence" value="ECO:0007669"/>
    <property type="project" value="InterPro"/>
</dbReference>
<evidence type="ECO:0000256" key="3">
    <source>
        <dbReference type="ARBA" id="ARBA00022475"/>
    </source>
</evidence>
<evidence type="ECO:0000313" key="10">
    <source>
        <dbReference type="Proteomes" id="UP000479114"/>
    </source>
</evidence>
<keyword evidence="4 7" id="KW-0812">Transmembrane</keyword>
<evidence type="ECO:0000256" key="6">
    <source>
        <dbReference type="ARBA" id="ARBA00023136"/>
    </source>
</evidence>
<feature type="transmembrane region" description="Helical" evidence="7">
    <location>
        <begin position="197"/>
        <end position="216"/>
    </location>
</feature>
<dbReference type="InterPro" id="IPR050809">
    <property type="entry name" value="UgpAE/MalFG_permease"/>
</dbReference>
<keyword evidence="6 7" id="KW-0472">Membrane</keyword>
<keyword evidence="10" id="KW-1185">Reference proteome</keyword>
<proteinExistence type="inferred from homology"/>
<feature type="transmembrane region" description="Helical" evidence="7">
    <location>
        <begin position="6"/>
        <end position="24"/>
    </location>
</feature>
<dbReference type="AlphaFoldDB" id="A0A6C0PAR7"/>
<dbReference type="Proteomes" id="UP000479114">
    <property type="component" value="Plasmid unnamed1"/>
</dbReference>
<dbReference type="SUPFAM" id="SSF161098">
    <property type="entry name" value="MetI-like"/>
    <property type="match status" value="1"/>
</dbReference>
<reference evidence="9 10" key="1">
    <citation type="submission" date="2020-02" db="EMBL/GenBank/DDBJ databases">
        <title>Paenibacillus sp. nov., isolated from rhizosphere soil of tomato.</title>
        <authorList>
            <person name="Weon H.-Y."/>
            <person name="Lee S.A."/>
        </authorList>
    </citation>
    <scope>NUCLEOTIDE SEQUENCE [LARGE SCALE GENOMIC DNA]</scope>
    <source>
        <strain evidence="9 10">14171R-81</strain>
        <plasmid evidence="9 10">unnamed1</plasmid>
    </source>
</reference>
<evidence type="ECO:0000256" key="4">
    <source>
        <dbReference type="ARBA" id="ARBA00022692"/>
    </source>
</evidence>
<protein>
    <submittedName>
        <fullName evidence="9">Sugar ABC transporter permease</fullName>
    </submittedName>
</protein>
<keyword evidence="2 7" id="KW-0813">Transport</keyword>
<dbReference type="PROSITE" id="PS50928">
    <property type="entry name" value="ABC_TM1"/>
    <property type="match status" value="1"/>
</dbReference>
<dbReference type="CDD" id="cd06261">
    <property type="entry name" value="TM_PBP2"/>
    <property type="match status" value="1"/>
</dbReference>
<evidence type="ECO:0000259" key="8">
    <source>
        <dbReference type="PROSITE" id="PS50928"/>
    </source>
</evidence>
<dbReference type="EMBL" id="CP048287">
    <property type="protein sequence ID" value="QHW35618.1"/>
    <property type="molecule type" value="Genomic_DNA"/>
</dbReference>
<feature type="transmembrane region" description="Helical" evidence="7">
    <location>
        <begin position="61"/>
        <end position="82"/>
    </location>
</feature>
<gene>
    <name evidence="9" type="ORF">GZH47_31995</name>
</gene>
<accession>A0A6C0PAR7</accession>
<dbReference type="Pfam" id="PF00528">
    <property type="entry name" value="BPD_transp_1"/>
    <property type="match status" value="1"/>
</dbReference>
<keyword evidence="5 7" id="KW-1133">Transmembrane helix</keyword>
<keyword evidence="3" id="KW-1003">Cell membrane</keyword>
<evidence type="ECO:0000313" key="9">
    <source>
        <dbReference type="EMBL" id="QHW35618.1"/>
    </source>
</evidence>
<evidence type="ECO:0000256" key="7">
    <source>
        <dbReference type="RuleBase" id="RU363032"/>
    </source>
</evidence>
<feature type="transmembrane region" description="Helical" evidence="7">
    <location>
        <begin position="94"/>
        <end position="117"/>
    </location>
</feature>
<organism evidence="9 10">
    <name type="scientific">Paenibacillus rhizovicinus</name>
    <dbReference type="NCBI Taxonomy" id="2704463"/>
    <lineage>
        <taxon>Bacteria</taxon>
        <taxon>Bacillati</taxon>
        <taxon>Bacillota</taxon>
        <taxon>Bacilli</taxon>
        <taxon>Bacillales</taxon>
        <taxon>Paenibacillaceae</taxon>
        <taxon>Paenibacillus</taxon>
    </lineage>
</organism>
<dbReference type="InterPro" id="IPR035906">
    <property type="entry name" value="MetI-like_sf"/>
</dbReference>
<dbReference type="KEGG" id="prz:GZH47_31995"/>
<dbReference type="Gene3D" id="1.10.3720.10">
    <property type="entry name" value="MetI-like"/>
    <property type="match status" value="1"/>
</dbReference>